<gene>
    <name evidence="2" type="ORF">GALMADRAFT_246304</name>
</gene>
<reference evidence="3" key="1">
    <citation type="journal article" date="2014" name="Proc. Natl. Acad. Sci. U.S.A.">
        <title>Extensive sampling of basidiomycete genomes demonstrates inadequacy of the white-rot/brown-rot paradigm for wood decay fungi.</title>
        <authorList>
            <person name="Riley R."/>
            <person name="Salamov A.A."/>
            <person name="Brown D.W."/>
            <person name="Nagy L.G."/>
            <person name="Floudas D."/>
            <person name="Held B.W."/>
            <person name="Levasseur A."/>
            <person name="Lombard V."/>
            <person name="Morin E."/>
            <person name="Otillar R."/>
            <person name="Lindquist E.A."/>
            <person name="Sun H."/>
            <person name="LaButti K.M."/>
            <person name="Schmutz J."/>
            <person name="Jabbour D."/>
            <person name="Luo H."/>
            <person name="Baker S.E."/>
            <person name="Pisabarro A.G."/>
            <person name="Walton J.D."/>
            <person name="Blanchette R.A."/>
            <person name="Henrissat B."/>
            <person name="Martin F."/>
            <person name="Cullen D."/>
            <person name="Hibbett D.S."/>
            <person name="Grigoriev I.V."/>
        </authorList>
    </citation>
    <scope>NUCLEOTIDE SEQUENCE [LARGE SCALE GENOMIC DNA]</scope>
    <source>
        <strain evidence="3">CBS 339.88</strain>
    </source>
</reference>
<evidence type="ECO:0000313" key="2">
    <source>
        <dbReference type="EMBL" id="KDR77110.1"/>
    </source>
</evidence>
<organism evidence="2 3">
    <name type="scientific">Galerina marginata (strain CBS 339.88)</name>
    <dbReference type="NCBI Taxonomy" id="685588"/>
    <lineage>
        <taxon>Eukaryota</taxon>
        <taxon>Fungi</taxon>
        <taxon>Dikarya</taxon>
        <taxon>Basidiomycota</taxon>
        <taxon>Agaricomycotina</taxon>
        <taxon>Agaricomycetes</taxon>
        <taxon>Agaricomycetidae</taxon>
        <taxon>Agaricales</taxon>
        <taxon>Agaricineae</taxon>
        <taxon>Strophariaceae</taxon>
        <taxon>Galerina</taxon>
    </lineage>
</organism>
<name>A0A067T1P4_GALM3</name>
<feature type="region of interest" description="Disordered" evidence="1">
    <location>
        <begin position="378"/>
        <end position="404"/>
    </location>
</feature>
<evidence type="ECO:0000313" key="3">
    <source>
        <dbReference type="Proteomes" id="UP000027222"/>
    </source>
</evidence>
<accession>A0A067T1P4</accession>
<protein>
    <submittedName>
        <fullName evidence="2">Uncharacterized protein</fullName>
    </submittedName>
</protein>
<feature type="region of interest" description="Disordered" evidence="1">
    <location>
        <begin position="1"/>
        <end position="24"/>
    </location>
</feature>
<evidence type="ECO:0000256" key="1">
    <source>
        <dbReference type="SAM" id="MobiDB-lite"/>
    </source>
</evidence>
<dbReference type="EMBL" id="KL142377">
    <property type="protein sequence ID" value="KDR77110.1"/>
    <property type="molecule type" value="Genomic_DNA"/>
</dbReference>
<feature type="compositionally biased region" description="Polar residues" evidence="1">
    <location>
        <begin position="389"/>
        <end position="404"/>
    </location>
</feature>
<feature type="compositionally biased region" description="Basic and acidic residues" evidence="1">
    <location>
        <begin position="1"/>
        <end position="19"/>
    </location>
</feature>
<proteinExistence type="predicted"/>
<dbReference type="HOGENOM" id="CLU_681593_0_0_1"/>
<dbReference type="AlphaFoldDB" id="A0A067T1P4"/>
<keyword evidence="3" id="KW-1185">Reference proteome</keyword>
<sequence>MERNFVGEVKTSPRDEPKANTDGQTLYVEPEGCAVRVCDIELNLNTSSQDEKLKTDRSDEEIEVDSADADVDAQDLAGVKTDSMPQLQPPVKFGSSLVAAEQALCQVQEHCPKIDLEVSKKNVQKEDYTICAEFNESRNDEQWVYFDVQSALHMNDHSGVIQTLTTSGELAVKRSSDNGNTICNINFTELHSGSGSDRFRHLAPYSQFFVEVKVDSQAVLSHTSIQNPQQTRTYAGRLLTSTGEFKHSVWIRLEELSGEAVMQFSIDDPCLRKGLFGMSEFELPEVEFRFFDSPAGGAIVPATTGLRIEVTSHWSMNPHVKPQPSWFTELISGSAPTSSFPNISQAVIIEIPFPLTQTANQAERLDVQLHKLQHGHLSRKQYQDGPNGFQVSSIISESTRQAPA</sequence>
<dbReference type="Proteomes" id="UP000027222">
    <property type="component" value="Unassembled WGS sequence"/>
</dbReference>